<comment type="caution">
    <text evidence="1">The sequence shown here is derived from an EMBL/GenBank/DDBJ whole genome shotgun (WGS) entry which is preliminary data.</text>
</comment>
<accession>A0ABQ9ZR23</accession>
<keyword evidence="2" id="KW-1185">Reference proteome</keyword>
<organism evidence="1 2">
    <name type="scientific">Daphnia magna</name>
    <dbReference type="NCBI Taxonomy" id="35525"/>
    <lineage>
        <taxon>Eukaryota</taxon>
        <taxon>Metazoa</taxon>
        <taxon>Ecdysozoa</taxon>
        <taxon>Arthropoda</taxon>
        <taxon>Crustacea</taxon>
        <taxon>Branchiopoda</taxon>
        <taxon>Diplostraca</taxon>
        <taxon>Cladocera</taxon>
        <taxon>Anomopoda</taxon>
        <taxon>Daphniidae</taxon>
        <taxon>Daphnia</taxon>
    </lineage>
</organism>
<proteinExistence type="predicted"/>
<dbReference type="EMBL" id="JAOYFB010000005">
    <property type="protein sequence ID" value="KAK4015381.1"/>
    <property type="molecule type" value="Genomic_DNA"/>
</dbReference>
<evidence type="ECO:0000313" key="1">
    <source>
        <dbReference type="EMBL" id="KAK4015381.1"/>
    </source>
</evidence>
<gene>
    <name evidence="1" type="ORF">OUZ56_030361</name>
</gene>
<name>A0ABQ9ZR23_9CRUS</name>
<evidence type="ECO:0000313" key="2">
    <source>
        <dbReference type="Proteomes" id="UP001234178"/>
    </source>
</evidence>
<reference evidence="1 2" key="1">
    <citation type="journal article" date="2023" name="Nucleic Acids Res.">
        <title>The hologenome of Daphnia magna reveals possible DNA methylation and microbiome-mediated evolution of the host genome.</title>
        <authorList>
            <person name="Chaturvedi A."/>
            <person name="Li X."/>
            <person name="Dhandapani V."/>
            <person name="Marshall H."/>
            <person name="Kissane S."/>
            <person name="Cuenca-Cambronero M."/>
            <person name="Asole G."/>
            <person name="Calvet F."/>
            <person name="Ruiz-Romero M."/>
            <person name="Marangio P."/>
            <person name="Guigo R."/>
            <person name="Rago D."/>
            <person name="Mirbahai L."/>
            <person name="Eastwood N."/>
            <person name="Colbourne J.K."/>
            <person name="Zhou J."/>
            <person name="Mallon E."/>
            <person name="Orsini L."/>
        </authorList>
    </citation>
    <scope>NUCLEOTIDE SEQUENCE [LARGE SCALE GENOMIC DNA]</scope>
    <source>
        <strain evidence="1">LRV0_1</strain>
    </source>
</reference>
<protein>
    <submittedName>
        <fullName evidence="1">Uncharacterized protein</fullName>
    </submittedName>
</protein>
<sequence length="85" mass="9258">MNGFVSATHTHTLLKQTEQDRCGGGPIWEEKQSVIPQEKLLTDSTNFISLHIENSLNLKGVWLVSTQTPVCDSGGFSVSRGMGLV</sequence>
<dbReference type="Proteomes" id="UP001234178">
    <property type="component" value="Unassembled WGS sequence"/>
</dbReference>